<feature type="region of interest" description="Disordered" evidence="6">
    <location>
        <begin position="300"/>
        <end position="327"/>
    </location>
</feature>
<reference evidence="8 9" key="1">
    <citation type="submission" date="2022-04" db="EMBL/GenBank/DDBJ databases">
        <title>Diverse halophilic archaea isolated from saline environments.</title>
        <authorList>
            <person name="Cui H.-L."/>
        </authorList>
    </citation>
    <scope>NUCLEOTIDE SEQUENCE [LARGE SCALE GENOMIC DNA]</scope>
    <source>
        <strain evidence="8 9">XZYJT49</strain>
    </source>
</reference>
<dbReference type="AlphaFoldDB" id="A0A8U0HVL9"/>
<dbReference type="PANTHER" id="PTHR30213:SF0">
    <property type="entry name" value="UPF0761 MEMBRANE PROTEIN YIHY"/>
    <property type="match status" value="1"/>
</dbReference>
<feature type="transmembrane region" description="Helical" evidence="7">
    <location>
        <begin position="86"/>
        <end position="105"/>
    </location>
</feature>
<keyword evidence="4 7" id="KW-1133">Transmembrane helix</keyword>
<accession>A0A8U0HVL9</accession>
<dbReference type="Pfam" id="PF03631">
    <property type="entry name" value="Virul_fac_BrkB"/>
    <property type="match status" value="1"/>
</dbReference>
<dbReference type="PANTHER" id="PTHR30213">
    <property type="entry name" value="INNER MEMBRANE PROTEIN YHJD"/>
    <property type="match status" value="1"/>
</dbReference>
<evidence type="ECO:0000256" key="5">
    <source>
        <dbReference type="ARBA" id="ARBA00023136"/>
    </source>
</evidence>
<evidence type="ECO:0000256" key="3">
    <source>
        <dbReference type="ARBA" id="ARBA00022692"/>
    </source>
</evidence>
<keyword evidence="2" id="KW-1003">Cell membrane</keyword>
<evidence type="ECO:0000256" key="7">
    <source>
        <dbReference type="SAM" id="Phobius"/>
    </source>
</evidence>
<sequence length="369" mass="39590">MGRIARGRTVAKRVYEDFSEKNVTFMAAGIAYNAFVSLAPMLLLLLLVVSVFGGGLEARIVAVAGNWLPGPIADVVRQIFRGESSVAGASFVGLVVLVWGTLKIFRGLDTAFSEIYETESRNSPLDQLKDGVVVFVALLVAVVSTIGLTTAFARFSDTIPYVGVLTPLVLAAGLVVAFLPMYYRFPDTEVGLDDVLPGVVVAAVGWAALQGVFQVYLAFKDPGSGGFFGSVVLVVTYLYFSGLVLLLGAVINAVVGDHSSGKPGGVGRGATSHETRREETLDRDELADYLADLRNELAGRHDGMRPATGDGGRRRPRPDGDVELVEYRTADGDERRWTVTLQWDTAEPAGGERSADREDSVEDERPADD</sequence>
<protein>
    <submittedName>
        <fullName evidence="8">YihY/virulence factor BrkB family protein</fullName>
    </submittedName>
</protein>
<dbReference type="GeneID" id="72184258"/>
<dbReference type="InterPro" id="IPR017039">
    <property type="entry name" value="Virul_fac_BrkB"/>
</dbReference>
<evidence type="ECO:0000313" key="8">
    <source>
        <dbReference type="EMBL" id="UPV75165.1"/>
    </source>
</evidence>
<feature type="compositionally biased region" description="Acidic residues" evidence="6">
    <location>
        <begin position="359"/>
        <end position="369"/>
    </location>
</feature>
<gene>
    <name evidence="8" type="ORF">M0R89_03625</name>
</gene>
<dbReference type="RefSeq" id="WP_248651208.1">
    <property type="nucleotide sequence ID" value="NZ_CP096659.1"/>
</dbReference>
<feature type="transmembrane region" description="Helical" evidence="7">
    <location>
        <begin position="159"/>
        <end position="183"/>
    </location>
</feature>
<dbReference type="Proteomes" id="UP000830729">
    <property type="component" value="Chromosome"/>
</dbReference>
<dbReference type="EMBL" id="CP096659">
    <property type="protein sequence ID" value="UPV75165.1"/>
    <property type="molecule type" value="Genomic_DNA"/>
</dbReference>
<feature type="compositionally biased region" description="Basic and acidic residues" evidence="6">
    <location>
        <begin position="311"/>
        <end position="327"/>
    </location>
</feature>
<proteinExistence type="predicted"/>
<dbReference type="GO" id="GO:0005886">
    <property type="term" value="C:plasma membrane"/>
    <property type="evidence" value="ECO:0007669"/>
    <property type="project" value="UniProtKB-SubCell"/>
</dbReference>
<feature type="transmembrane region" description="Helical" evidence="7">
    <location>
        <begin position="195"/>
        <end position="219"/>
    </location>
</feature>
<evidence type="ECO:0000256" key="6">
    <source>
        <dbReference type="SAM" id="MobiDB-lite"/>
    </source>
</evidence>
<organism evidence="8 9">
    <name type="scientific">Halorussus limi</name>
    <dbReference type="NCBI Taxonomy" id="2938695"/>
    <lineage>
        <taxon>Archaea</taxon>
        <taxon>Methanobacteriati</taxon>
        <taxon>Methanobacteriota</taxon>
        <taxon>Stenosarchaea group</taxon>
        <taxon>Halobacteria</taxon>
        <taxon>Halobacteriales</taxon>
        <taxon>Haladaptataceae</taxon>
        <taxon>Halorussus</taxon>
    </lineage>
</organism>
<feature type="transmembrane region" description="Helical" evidence="7">
    <location>
        <begin position="30"/>
        <end position="52"/>
    </location>
</feature>
<keyword evidence="5 7" id="KW-0472">Membrane</keyword>
<feature type="compositionally biased region" description="Basic and acidic residues" evidence="6">
    <location>
        <begin position="271"/>
        <end position="281"/>
    </location>
</feature>
<keyword evidence="9" id="KW-1185">Reference proteome</keyword>
<feature type="region of interest" description="Disordered" evidence="6">
    <location>
        <begin position="341"/>
        <end position="369"/>
    </location>
</feature>
<name>A0A8U0HVL9_9EURY</name>
<feature type="transmembrane region" description="Helical" evidence="7">
    <location>
        <begin position="231"/>
        <end position="255"/>
    </location>
</feature>
<feature type="region of interest" description="Disordered" evidence="6">
    <location>
        <begin position="261"/>
        <end position="281"/>
    </location>
</feature>
<feature type="transmembrane region" description="Helical" evidence="7">
    <location>
        <begin position="132"/>
        <end position="152"/>
    </location>
</feature>
<comment type="subcellular location">
    <subcellularLocation>
        <location evidence="1">Cell membrane</location>
        <topology evidence="1">Multi-pass membrane protein</topology>
    </subcellularLocation>
</comment>
<evidence type="ECO:0000256" key="1">
    <source>
        <dbReference type="ARBA" id="ARBA00004651"/>
    </source>
</evidence>
<keyword evidence="3 7" id="KW-0812">Transmembrane</keyword>
<evidence type="ECO:0000313" key="9">
    <source>
        <dbReference type="Proteomes" id="UP000830729"/>
    </source>
</evidence>
<dbReference type="KEGG" id="halx:M0R89_03625"/>
<evidence type="ECO:0000256" key="2">
    <source>
        <dbReference type="ARBA" id="ARBA00022475"/>
    </source>
</evidence>
<evidence type="ECO:0000256" key="4">
    <source>
        <dbReference type="ARBA" id="ARBA00022989"/>
    </source>
</evidence>